<keyword evidence="11 12" id="KW-0472">Membrane</keyword>
<dbReference type="GO" id="GO:0042773">
    <property type="term" value="P:ATP synthesis coupled electron transport"/>
    <property type="evidence" value="ECO:0007669"/>
    <property type="project" value="InterPro"/>
</dbReference>
<dbReference type="EMBL" id="KJ806268">
    <property type="protein sequence ID" value="AIK29140.1"/>
    <property type="molecule type" value="Genomic_DNA"/>
</dbReference>
<gene>
    <name evidence="14" type="primary">nad4</name>
    <name evidence="14" type="ORF">EL90_g13</name>
</gene>
<dbReference type="GeneID" id="20160200"/>
<dbReference type="GO" id="GO:0003954">
    <property type="term" value="F:NADH dehydrogenase activity"/>
    <property type="evidence" value="ECO:0007669"/>
    <property type="project" value="TreeGrafter"/>
</dbReference>
<evidence type="ECO:0000256" key="2">
    <source>
        <dbReference type="ARBA" id="ARBA00004141"/>
    </source>
</evidence>
<dbReference type="InterPro" id="IPR001750">
    <property type="entry name" value="ND/Mrp_TM"/>
</dbReference>
<dbReference type="PANTHER" id="PTHR43507">
    <property type="entry name" value="NADH-UBIQUINONE OXIDOREDUCTASE CHAIN 4"/>
    <property type="match status" value="1"/>
</dbReference>
<feature type="transmembrane region" description="Helical" evidence="12">
    <location>
        <begin position="294"/>
        <end position="312"/>
    </location>
</feature>
<geneLocation type="mitochondrion" evidence="14"/>
<evidence type="ECO:0000313" key="14">
    <source>
        <dbReference type="EMBL" id="AIK29140.1"/>
    </source>
</evidence>
<feature type="transmembrane region" description="Helical" evidence="12">
    <location>
        <begin position="414"/>
        <end position="440"/>
    </location>
</feature>
<dbReference type="GO" id="GO:0048039">
    <property type="term" value="F:ubiquinone binding"/>
    <property type="evidence" value="ECO:0007669"/>
    <property type="project" value="TreeGrafter"/>
</dbReference>
<feature type="transmembrane region" description="Helical" evidence="12">
    <location>
        <begin position="148"/>
        <end position="174"/>
    </location>
</feature>
<sequence length="522" mass="58388">MVISGSLCGRGAYLLQQSSMLDSYLLAVLLMLPLVGAISRCTISANATYTVRNRCLLTTRLTLLCSLRMWNNYIQDSRTPFQQVVGFSISWNGYINIGLEFGVDALSLWMVLLTCAIFPLSVLCSWNLNTLIIKPFRILLLVLETSLLAAFTCVDLLGFYVLYESALLPMFLLINLGGSRPRKVRAAYLLVLYTLVGSLVRLPCVLIMFLQTGSTSRELLVAQNWTPEVQRVRFWGLFLAFAVKVPRMPVHLWLPEAHVEASTAGSVLLAGVLLKLGTYGFLRFRFPLLPTATIYYGPLVWTRCLIAVVYASLTTLRQVDLKKLVAYSSVAHRNLLVLGLFTRSDIGFAGGTFLRMAHGISSPALFLCVGALYDRAHTKALKYLGGAATTMPIFSIRFFFFSLCNRALPLTPNFVAEFTVLCSIFSRNVTALIVSLIGVIRSAAYTRWAYARVVHGMPKFWAMNVWADLNRRETHCFIPLVALALWWGLKPARILDMLTATGWYWQSTARPLDMPNWVNLAL</sequence>
<feature type="domain" description="NADH:quinone oxidoreductase/Mrp antiporter transmembrane" evidence="13">
    <location>
        <begin position="155"/>
        <end position="435"/>
    </location>
</feature>
<dbReference type="AlphaFoldDB" id="A0A076VG16"/>
<evidence type="ECO:0000256" key="12">
    <source>
        <dbReference type="RuleBase" id="RU003297"/>
    </source>
</evidence>
<comment type="function">
    <text evidence="12">Core subunit of the mitochondrial membrane respiratory chain NADH dehydrogenase (Complex I) which catalyzes electron transfer from NADH through the respiratory chain, using ubiquinone as an electron acceptor. Essential for the catalytic activity and assembly of complex I.</text>
</comment>
<keyword evidence="12" id="KW-0679">Respiratory chain</keyword>
<dbReference type="EC" id="7.1.1.2" evidence="4 12"/>
<keyword evidence="12" id="KW-0813">Transport</keyword>
<keyword evidence="7" id="KW-1278">Translocase</keyword>
<evidence type="ECO:0000256" key="9">
    <source>
        <dbReference type="ARBA" id="ARBA00023027"/>
    </source>
</evidence>
<evidence type="ECO:0000256" key="8">
    <source>
        <dbReference type="ARBA" id="ARBA00022989"/>
    </source>
</evidence>
<evidence type="ECO:0000256" key="10">
    <source>
        <dbReference type="ARBA" id="ARBA00023075"/>
    </source>
</evidence>
<dbReference type="GO" id="GO:0008137">
    <property type="term" value="F:NADH dehydrogenase (ubiquinone) activity"/>
    <property type="evidence" value="ECO:0007669"/>
    <property type="project" value="UniProtKB-UniRule"/>
</dbReference>
<keyword evidence="9 12" id="KW-0520">NAD</keyword>
<dbReference type="RefSeq" id="YP_009054652.1">
    <property type="nucleotide sequence ID" value="NC_024758.1"/>
</dbReference>
<dbReference type="InterPro" id="IPR003918">
    <property type="entry name" value="NADH_UbQ_OxRdtase"/>
</dbReference>
<proteinExistence type="inferred from homology"/>
<dbReference type="InterPro" id="IPR010227">
    <property type="entry name" value="NADH_Q_OxRdtase_chainM/4"/>
</dbReference>
<evidence type="ECO:0000256" key="6">
    <source>
        <dbReference type="ARBA" id="ARBA00022692"/>
    </source>
</evidence>
<accession>A0A076VG16</accession>
<dbReference type="GO" id="GO:0031966">
    <property type="term" value="C:mitochondrial membrane"/>
    <property type="evidence" value="ECO:0007669"/>
    <property type="project" value="UniProtKB-SubCell"/>
</dbReference>
<evidence type="ECO:0000256" key="4">
    <source>
        <dbReference type="ARBA" id="ARBA00012944"/>
    </source>
</evidence>
<feature type="transmembrane region" description="Helical" evidence="12">
    <location>
        <begin position="186"/>
        <end position="210"/>
    </location>
</feature>
<keyword evidence="8 12" id="KW-1133">Transmembrane helix</keyword>
<comment type="function">
    <text evidence="1">Core subunit of the mitochondrial membrane respiratory chain NADH dehydrogenase (Complex I) that is believed to belong to the minimal assembly required for catalysis. Complex I functions in the transfer of electrons from NADH to the respiratory chain. The immediate electron acceptor for the enzyme is believed to be ubiquinone.</text>
</comment>
<keyword evidence="12 14" id="KW-0496">Mitochondrion</keyword>
<protein>
    <recommendedName>
        <fullName evidence="5 12">NADH-ubiquinone oxidoreductase chain 4</fullName>
        <ecNumber evidence="4 12">7.1.1.2</ecNumber>
    </recommendedName>
</protein>
<dbReference type="Pfam" id="PF00361">
    <property type="entry name" value="Proton_antipo_M"/>
    <property type="match status" value="1"/>
</dbReference>
<feature type="transmembrane region" description="Helical" evidence="12">
    <location>
        <begin position="380"/>
        <end position="402"/>
    </location>
</feature>
<keyword evidence="6 12" id="KW-0812">Transmembrane</keyword>
<comment type="similarity">
    <text evidence="3 12">Belongs to the complex I subunit 4 family.</text>
</comment>
<evidence type="ECO:0000256" key="1">
    <source>
        <dbReference type="ARBA" id="ARBA00003257"/>
    </source>
</evidence>
<evidence type="ECO:0000256" key="3">
    <source>
        <dbReference type="ARBA" id="ARBA00009025"/>
    </source>
</evidence>
<dbReference type="PRINTS" id="PR01437">
    <property type="entry name" value="NUOXDRDTASE4"/>
</dbReference>
<evidence type="ECO:0000256" key="11">
    <source>
        <dbReference type="ARBA" id="ARBA00023136"/>
    </source>
</evidence>
<reference evidence="14" key="1">
    <citation type="journal article" date="2014" name="Genome Biol. Evol.">
        <title>Gene arrangement convergence, diverse intron content, and genetic code modifications in mitochondrial genomes of Sphaeropleales (Chlorophyta).</title>
        <authorList>
            <person name="Fucikova K."/>
            <person name="Lewis P.O."/>
            <person name="Gonzalez-Halphen D."/>
            <person name="Lewis L.A."/>
        </authorList>
    </citation>
    <scope>NUCLEOTIDE SEQUENCE</scope>
    <source>
        <strain evidence="14">UTEX 56</strain>
    </source>
</reference>
<keyword evidence="12" id="KW-0249">Electron transport</keyword>
<evidence type="ECO:0000259" key="13">
    <source>
        <dbReference type="Pfam" id="PF00361"/>
    </source>
</evidence>
<dbReference type="PANTHER" id="PTHR43507:SF1">
    <property type="entry name" value="NADH-UBIQUINONE OXIDOREDUCTASE CHAIN 4"/>
    <property type="match status" value="1"/>
</dbReference>
<comment type="subcellular location">
    <subcellularLocation>
        <location evidence="2">Membrane</location>
        <topology evidence="2">Multi-pass membrane protein</topology>
    </subcellularLocation>
    <subcellularLocation>
        <location evidence="12">Mitochondrion membrane</location>
        <topology evidence="12">Multi-pass membrane protein</topology>
    </subcellularLocation>
</comment>
<keyword evidence="10 12" id="KW-0830">Ubiquinone</keyword>
<evidence type="ECO:0000256" key="7">
    <source>
        <dbReference type="ARBA" id="ARBA00022967"/>
    </source>
</evidence>
<organism evidence="14">
    <name type="scientific">Chromochloris zofingiensis</name>
    <dbReference type="NCBI Taxonomy" id="31302"/>
    <lineage>
        <taxon>Eukaryota</taxon>
        <taxon>Viridiplantae</taxon>
        <taxon>Chlorophyta</taxon>
        <taxon>core chlorophytes</taxon>
        <taxon>Chlorophyceae</taxon>
        <taxon>CS clade</taxon>
        <taxon>Sphaeropleales</taxon>
        <taxon>Chromochloridaceae</taxon>
        <taxon>Chromochloris</taxon>
    </lineage>
</organism>
<comment type="catalytic activity">
    <reaction evidence="12">
        <text>a ubiquinone + NADH + 5 H(+)(in) = a ubiquinol + NAD(+) + 4 H(+)(out)</text>
        <dbReference type="Rhea" id="RHEA:29091"/>
        <dbReference type="Rhea" id="RHEA-COMP:9565"/>
        <dbReference type="Rhea" id="RHEA-COMP:9566"/>
        <dbReference type="ChEBI" id="CHEBI:15378"/>
        <dbReference type="ChEBI" id="CHEBI:16389"/>
        <dbReference type="ChEBI" id="CHEBI:17976"/>
        <dbReference type="ChEBI" id="CHEBI:57540"/>
        <dbReference type="ChEBI" id="CHEBI:57945"/>
        <dbReference type="EC" id="7.1.1.2"/>
    </reaction>
</comment>
<name>A0A076VG16_9CHLO</name>
<dbReference type="NCBIfam" id="TIGR01972">
    <property type="entry name" value="NDH_I_M"/>
    <property type="match status" value="1"/>
</dbReference>
<evidence type="ECO:0000256" key="5">
    <source>
        <dbReference type="ARBA" id="ARBA00021006"/>
    </source>
</evidence>
<dbReference type="GO" id="GO:0015990">
    <property type="term" value="P:electron transport coupled proton transport"/>
    <property type="evidence" value="ECO:0007669"/>
    <property type="project" value="TreeGrafter"/>
</dbReference>
<feature type="transmembrane region" description="Helical" evidence="12">
    <location>
        <begin position="24"/>
        <end position="43"/>
    </location>
</feature>
<feature type="transmembrane region" description="Helical" evidence="12">
    <location>
        <begin position="106"/>
        <end position="128"/>
    </location>
</feature>